<keyword evidence="3" id="KW-0808">Transferase</keyword>
<dbReference type="GO" id="GO:0016301">
    <property type="term" value="F:kinase activity"/>
    <property type="evidence" value="ECO:0007669"/>
    <property type="project" value="UniProtKB-KW"/>
</dbReference>
<sequence length="109" mass="12122">MGSADQTSRSSSSIRPDARARSVIRSSHGPHNHQMPKRTGHINALEKGGWILLVGDDKEALQDRKVLKRMVMVAIWCVQEDPSLRPSMKRVVRMMAGVVEVSAPMDPCF</sequence>
<protein>
    <submittedName>
        <fullName evidence="3">G-type lectin S-receptor-like serine/threonine-protein kinase LECRK3</fullName>
    </submittedName>
</protein>
<dbReference type="STRING" id="337451.A0A3S3MFC2"/>
<keyword evidence="3" id="KW-0418">Kinase</keyword>
<evidence type="ECO:0000256" key="2">
    <source>
        <dbReference type="SAM" id="MobiDB-lite"/>
    </source>
</evidence>
<comment type="caution">
    <text evidence="3">The sequence shown here is derived from an EMBL/GenBank/DDBJ whole genome shotgun (WGS) entry which is preliminary data.</text>
</comment>
<dbReference type="PANTHER" id="PTHR47976:SF108">
    <property type="entry name" value="G-TYPE LECTIN S-RECEPTOR-LIKE SERINE_THREONINE-PROTEIN KINASE LECRK1"/>
    <property type="match status" value="1"/>
</dbReference>
<dbReference type="EMBL" id="QPKB01000001">
    <property type="protein sequence ID" value="RWR72718.1"/>
    <property type="molecule type" value="Genomic_DNA"/>
</dbReference>
<keyword evidence="4" id="KW-1185">Reference proteome</keyword>
<proteinExistence type="predicted"/>
<name>A0A3S3MFC2_9MAGN</name>
<dbReference type="PANTHER" id="PTHR47976">
    <property type="entry name" value="G-TYPE LECTIN S-RECEPTOR-LIKE SERINE/THREONINE-PROTEIN KINASE SD2-5"/>
    <property type="match status" value="1"/>
</dbReference>
<evidence type="ECO:0000313" key="4">
    <source>
        <dbReference type="Proteomes" id="UP000283530"/>
    </source>
</evidence>
<organism evidence="3 4">
    <name type="scientific">Cinnamomum micranthum f. kanehirae</name>
    <dbReference type="NCBI Taxonomy" id="337451"/>
    <lineage>
        <taxon>Eukaryota</taxon>
        <taxon>Viridiplantae</taxon>
        <taxon>Streptophyta</taxon>
        <taxon>Embryophyta</taxon>
        <taxon>Tracheophyta</taxon>
        <taxon>Spermatophyta</taxon>
        <taxon>Magnoliopsida</taxon>
        <taxon>Magnoliidae</taxon>
        <taxon>Laurales</taxon>
        <taxon>Lauraceae</taxon>
        <taxon>Cinnamomum</taxon>
    </lineage>
</organism>
<dbReference type="OrthoDB" id="1939148at2759"/>
<dbReference type="AlphaFoldDB" id="A0A3S3MFC2"/>
<dbReference type="InterPro" id="IPR051343">
    <property type="entry name" value="G-type_lectin_kinases/EP1-like"/>
</dbReference>
<evidence type="ECO:0000313" key="3">
    <source>
        <dbReference type="EMBL" id="RWR72718.1"/>
    </source>
</evidence>
<feature type="region of interest" description="Disordered" evidence="2">
    <location>
        <begin position="1"/>
        <end position="40"/>
    </location>
</feature>
<accession>A0A3S3MFC2</accession>
<dbReference type="Proteomes" id="UP000283530">
    <property type="component" value="Unassembled WGS sequence"/>
</dbReference>
<keyword evidence="3" id="KW-0675">Receptor</keyword>
<evidence type="ECO:0000256" key="1">
    <source>
        <dbReference type="ARBA" id="ARBA00022729"/>
    </source>
</evidence>
<reference evidence="3 4" key="1">
    <citation type="journal article" date="2019" name="Nat. Plants">
        <title>Stout camphor tree genome fills gaps in understanding of flowering plant genome evolution.</title>
        <authorList>
            <person name="Chaw S.M."/>
            <person name="Liu Y.C."/>
            <person name="Wu Y.W."/>
            <person name="Wang H.Y."/>
            <person name="Lin C.I."/>
            <person name="Wu C.S."/>
            <person name="Ke H.M."/>
            <person name="Chang L.Y."/>
            <person name="Hsu C.Y."/>
            <person name="Yang H.T."/>
            <person name="Sudianto E."/>
            <person name="Hsu M.H."/>
            <person name="Wu K.P."/>
            <person name="Wang L.N."/>
            <person name="Leebens-Mack J.H."/>
            <person name="Tsai I.J."/>
        </authorList>
    </citation>
    <scope>NUCLEOTIDE SEQUENCE [LARGE SCALE GENOMIC DNA]</scope>
    <source>
        <strain evidence="4">cv. Chaw 1501</strain>
        <tissue evidence="3">Young leaves</tissue>
    </source>
</reference>
<dbReference type="Gene3D" id="1.10.510.10">
    <property type="entry name" value="Transferase(Phosphotransferase) domain 1"/>
    <property type="match status" value="1"/>
</dbReference>
<feature type="compositionally biased region" description="Polar residues" evidence="2">
    <location>
        <begin position="1"/>
        <end position="14"/>
    </location>
</feature>
<keyword evidence="1" id="KW-0732">Signal</keyword>
<keyword evidence="3" id="KW-0430">Lectin</keyword>
<feature type="compositionally biased region" description="Basic residues" evidence="2">
    <location>
        <begin position="28"/>
        <end position="40"/>
    </location>
</feature>
<gene>
    <name evidence="3" type="ORF">CKAN_00095700</name>
</gene>
<dbReference type="GO" id="GO:0030246">
    <property type="term" value="F:carbohydrate binding"/>
    <property type="evidence" value="ECO:0007669"/>
    <property type="project" value="UniProtKB-KW"/>
</dbReference>